<accession>A0A8R1YDQ5</accession>
<dbReference type="AlphaFoldDB" id="A0A2A6B714"/>
<evidence type="ECO:0000313" key="1">
    <source>
        <dbReference type="EnsemblMetazoa" id="PPA20935.1"/>
    </source>
</evidence>
<organism evidence="1 2">
    <name type="scientific">Pristionchus pacificus</name>
    <name type="common">Parasitic nematode worm</name>
    <dbReference type="NCBI Taxonomy" id="54126"/>
    <lineage>
        <taxon>Eukaryota</taxon>
        <taxon>Metazoa</taxon>
        <taxon>Ecdysozoa</taxon>
        <taxon>Nematoda</taxon>
        <taxon>Chromadorea</taxon>
        <taxon>Rhabditida</taxon>
        <taxon>Rhabditina</taxon>
        <taxon>Diplogasteromorpha</taxon>
        <taxon>Diplogasteroidea</taxon>
        <taxon>Neodiplogasteridae</taxon>
        <taxon>Pristionchus</taxon>
    </lineage>
</organism>
<name>A0A2A6B714_PRIPA</name>
<evidence type="ECO:0000313" key="2">
    <source>
        <dbReference type="Proteomes" id="UP000005239"/>
    </source>
</evidence>
<gene>
    <name evidence="1" type="primary">WBGene00110489</name>
</gene>
<dbReference type="Proteomes" id="UP000005239">
    <property type="component" value="Unassembled WGS sequence"/>
</dbReference>
<protein>
    <submittedName>
        <fullName evidence="1">Uncharacterized protein</fullName>
    </submittedName>
</protein>
<proteinExistence type="predicted"/>
<dbReference type="EnsemblMetazoa" id="PPA20935.1">
    <property type="protein sequence ID" value="PPA20935.1"/>
    <property type="gene ID" value="WBGene00110489"/>
</dbReference>
<reference evidence="1" key="2">
    <citation type="submission" date="2022-06" db="UniProtKB">
        <authorList>
            <consortium name="EnsemblMetazoa"/>
        </authorList>
    </citation>
    <scope>IDENTIFICATION</scope>
    <source>
        <strain evidence="1">PS312</strain>
    </source>
</reference>
<accession>A0A2A6B714</accession>
<reference evidence="2" key="1">
    <citation type="journal article" date="2008" name="Nat. Genet.">
        <title>The Pristionchus pacificus genome provides a unique perspective on nematode lifestyle and parasitism.</title>
        <authorList>
            <person name="Dieterich C."/>
            <person name="Clifton S.W."/>
            <person name="Schuster L.N."/>
            <person name="Chinwalla A."/>
            <person name="Delehaunty K."/>
            <person name="Dinkelacker I."/>
            <person name="Fulton L."/>
            <person name="Fulton R."/>
            <person name="Godfrey J."/>
            <person name="Minx P."/>
            <person name="Mitreva M."/>
            <person name="Roeseler W."/>
            <person name="Tian H."/>
            <person name="Witte H."/>
            <person name="Yang S.P."/>
            <person name="Wilson R.K."/>
            <person name="Sommer R.J."/>
        </authorList>
    </citation>
    <scope>NUCLEOTIDE SEQUENCE [LARGE SCALE GENOMIC DNA]</scope>
    <source>
        <strain evidence="2">PS312</strain>
    </source>
</reference>
<keyword evidence="2" id="KW-1185">Reference proteome</keyword>
<sequence>MWIHCTRSIFIGHSVSEHRIISDWNFGRTCLGRISLPARSLIRKMSAMQSTRLYCALLYSIGLAYAAPVPENATSSVEYVPISDYNTTELRMLIVIGTVAIVLWIARVAYYCRMEDKLDASEDKKPENVEAPRYFFSPR</sequence>